<feature type="transmembrane region" description="Helical" evidence="1">
    <location>
        <begin position="980"/>
        <end position="999"/>
    </location>
</feature>
<evidence type="ECO:0000256" key="1">
    <source>
        <dbReference type="SAM" id="Phobius"/>
    </source>
</evidence>
<feature type="transmembrane region" description="Helical" evidence="1">
    <location>
        <begin position="952"/>
        <end position="974"/>
    </location>
</feature>
<keyword evidence="1" id="KW-1133">Transmembrane helix</keyword>
<proteinExistence type="predicted"/>
<feature type="transmembrane region" description="Helical" evidence="1">
    <location>
        <begin position="770"/>
        <end position="789"/>
    </location>
</feature>
<organism evidence="2">
    <name type="scientific">Trachysalambria curvirostris majanivirus</name>
    <dbReference type="NCBI Taxonomy" id="2984281"/>
    <lineage>
        <taxon>Viruses</taxon>
        <taxon>Viruses incertae sedis</taxon>
        <taxon>Naldaviricetes</taxon>
        <taxon>Nimaviridae</taxon>
    </lineage>
</organism>
<accession>A0A9C7CE15</accession>
<sequence length="1033" mass="117383">MNSIDIRVNNNIKINNIGDSIVTSFTDNNIKYGDYSGILQQYQSILANNNCDINDYINIAKQIWNKKFIKKFILTNDIDLQHYKDQYVMLLLSDKSLKSLQMSIIINNIKKKLHILNEGFIKLTYALIKESPNILFFNEDLIKQVRERKFLLNDILNREKNGNNEEHRKRILKNMLMIHKLPVFKKDTDLEHSIKIGNISPQQFSANGHHLGYLSNILRIAYSHLGVGVRENNHQIEATDGFIYRHLRQLNPFSDAVNYIKWENNDLINHALDRIIPPDINNKQMHNNNNSNIGLQISEPQLLYGEPELVLAYNRLLQLRVGYDRKYEHNFISPSINNIFHNITSNDGIPHNENDIELSNHLLSTLIYGYNWNNETPSKIPYNEYISEILTNINEPISNNVLSNTFNNIKREIKSYLFDIYNVLVPNIYNSYNNDDGNNNNLLNKRDLILLGTIMCNLFIFKLVDLVHIEHCNRNTQHISNIIINYPLNFQPGVDVASNETIFLSKYADNEIELSLNKHAIKKGSQISIYLDAITSVPISMIITSQYNYNPLERNKKIFLKMLPISASSLRGLTATFIDTFSSAVKRYQITTEAIISDIKEEKRLLEETRGINGFDRELTRSIENLDINGIELKTGKNDIINVYNREGSMISKEITALKQNDMSMTSFLDEIGVDAPKSIDEPCAMEIAETYPNFNINNIKKETKIFKENIPKEELGHFEILEKDNKIFKNDQLLCESLKESKTVNFINDSLAKKFTNGIVNLTGRFGKIVIFGGLTYGAMALMTSSIIHSSKGAHYNIISKYAPGGVKSFKLIKYSCKDPSLGNGESIEHPFEKEISQYISSNLDNLTHGAFIKNTLHGWQSKTKGYAPICGERDVNIHGPCGGWADFSESSILGALVREQDLPKGSSLTCDKGLSIAGAMSDILIASATDVSKKIIDGALDVSTEIGDQFIVRILQSPFFIIGIPLILGGVYGCSIKMFFIVFLSCFILLLLLRFCIQKYLGYTMNNINKVHSNENITNIDGNNKIRSSIS</sequence>
<keyword evidence="1" id="KW-0472">Membrane</keyword>
<name>A0A9C7CE15_9VIRU</name>
<keyword evidence="1" id="KW-0812">Transmembrane</keyword>
<dbReference type="EMBL" id="LC738879">
    <property type="protein sequence ID" value="BDT62899.1"/>
    <property type="molecule type" value="Genomic_DNA"/>
</dbReference>
<evidence type="ECO:0000313" key="2">
    <source>
        <dbReference type="EMBL" id="BDT62899.1"/>
    </source>
</evidence>
<protein>
    <submittedName>
        <fullName evidence="2">Wsv011-like protein</fullName>
    </submittedName>
</protein>
<reference evidence="2" key="1">
    <citation type="submission" date="2022-10" db="EMBL/GenBank/DDBJ databases">
        <title>Genome sequences of endogenous nimaviruses in decapod crustaceans.</title>
        <authorList>
            <person name="Kawato S."/>
            <person name="Nozaki R."/>
            <person name="Kondo H."/>
            <person name="Hirono I."/>
        </authorList>
    </citation>
    <scope>NUCLEOTIDE SEQUENCE</scope>
    <source>
        <strain evidence="2">Ube2021</strain>
    </source>
</reference>